<name>W6UDL1_ECHGR</name>
<dbReference type="EMBL" id="APAU02000049">
    <property type="protein sequence ID" value="EUB59113.1"/>
    <property type="molecule type" value="Genomic_DNA"/>
</dbReference>
<dbReference type="OrthoDB" id="10544480at2759"/>
<dbReference type="GeneID" id="36341691"/>
<evidence type="ECO:0000313" key="1">
    <source>
        <dbReference type="EMBL" id="EUB59113.1"/>
    </source>
</evidence>
<dbReference type="KEGG" id="egl:EGR_05976"/>
<keyword evidence="2" id="KW-1185">Reference proteome</keyword>
<dbReference type="CTD" id="36341691"/>
<protein>
    <submittedName>
        <fullName evidence="1">Uncharacterized protein</fullName>
    </submittedName>
</protein>
<dbReference type="AlphaFoldDB" id="W6UDL1"/>
<organism evidence="1 2">
    <name type="scientific">Echinococcus granulosus</name>
    <name type="common">Hydatid tapeworm</name>
    <dbReference type="NCBI Taxonomy" id="6210"/>
    <lineage>
        <taxon>Eukaryota</taxon>
        <taxon>Metazoa</taxon>
        <taxon>Spiralia</taxon>
        <taxon>Lophotrochozoa</taxon>
        <taxon>Platyhelminthes</taxon>
        <taxon>Cestoda</taxon>
        <taxon>Eucestoda</taxon>
        <taxon>Cyclophyllidea</taxon>
        <taxon>Taeniidae</taxon>
        <taxon>Echinococcus</taxon>
        <taxon>Echinococcus granulosus group</taxon>
    </lineage>
</organism>
<dbReference type="RefSeq" id="XP_024350309.1">
    <property type="nucleotide sequence ID" value="XM_024495225.1"/>
</dbReference>
<sequence>MRLLDALSPFYFVLICVKEQQQGGEDADRFLAVKNGELRSHQQVTNSSDVHRYPRGRVLAAIPQSCLRLAQSRLPFIHRSHHYLQSLFPFSYLYEL</sequence>
<proteinExistence type="predicted"/>
<evidence type="ECO:0000313" key="2">
    <source>
        <dbReference type="Proteomes" id="UP000019149"/>
    </source>
</evidence>
<gene>
    <name evidence="1" type="ORF">EGR_05976</name>
</gene>
<reference evidence="1 2" key="1">
    <citation type="journal article" date="2013" name="Nat. Genet.">
        <title>The genome of the hydatid tapeworm Echinococcus granulosus.</title>
        <authorList>
            <person name="Zheng H."/>
            <person name="Zhang W."/>
            <person name="Zhang L."/>
            <person name="Zhang Z."/>
            <person name="Li J."/>
            <person name="Lu G."/>
            <person name="Zhu Y."/>
            <person name="Wang Y."/>
            <person name="Huang Y."/>
            <person name="Liu J."/>
            <person name="Kang H."/>
            <person name="Chen J."/>
            <person name="Wang L."/>
            <person name="Chen A."/>
            <person name="Yu S."/>
            <person name="Gao Z."/>
            <person name="Jin L."/>
            <person name="Gu W."/>
            <person name="Wang Z."/>
            <person name="Zhao L."/>
            <person name="Shi B."/>
            <person name="Wen H."/>
            <person name="Lin R."/>
            <person name="Jones M.K."/>
            <person name="Brejova B."/>
            <person name="Vinar T."/>
            <person name="Zhao G."/>
            <person name="McManus D.P."/>
            <person name="Chen Z."/>
            <person name="Zhou Y."/>
            <person name="Wang S."/>
        </authorList>
    </citation>
    <scope>NUCLEOTIDE SEQUENCE [LARGE SCALE GENOMIC DNA]</scope>
</reference>
<dbReference type="Proteomes" id="UP000019149">
    <property type="component" value="Unassembled WGS sequence"/>
</dbReference>
<accession>W6UDL1</accession>
<comment type="caution">
    <text evidence="1">The sequence shown here is derived from an EMBL/GenBank/DDBJ whole genome shotgun (WGS) entry which is preliminary data.</text>
</comment>